<dbReference type="PROSITE" id="PS52040">
    <property type="entry name" value="TOPO_IIA"/>
    <property type="match status" value="1"/>
</dbReference>
<dbReference type="PANTHER" id="PTHR43493">
    <property type="entry name" value="DNA GYRASE/TOPOISOMERASE SUBUNIT A"/>
    <property type="match status" value="1"/>
</dbReference>
<evidence type="ECO:0000256" key="7">
    <source>
        <dbReference type="ARBA" id="ARBA00023235"/>
    </source>
</evidence>
<evidence type="ECO:0000313" key="13">
    <source>
        <dbReference type="Proteomes" id="UP000050497"/>
    </source>
</evidence>
<dbReference type="PANTHER" id="PTHR43493:SF5">
    <property type="entry name" value="DNA GYRASE SUBUNIT A, CHLOROPLASTIC_MITOCHONDRIAL"/>
    <property type="match status" value="1"/>
</dbReference>
<dbReference type="GO" id="GO:0009330">
    <property type="term" value="C:DNA topoisomerase type II (double strand cut, ATP-hydrolyzing) complex"/>
    <property type="evidence" value="ECO:0007669"/>
    <property type="project" value="UniProtKB-ARBA"/>
</dbReference>
<evidence type="ECO:0000256" key="6">
    <source>
        <dbReference type="ARBA" id="ARBA00023125"/>
    </source>
</evidence>
<dbReference type="PATRIC" id="fig|1653334.4.peg.1928"/>
<dbReference type="GO" id="GO:0003677">
    <property type="term" value="F:DNA binding"/>
    <property type="evidence" value="ECO:0007669"/>
    <property type="project" value="UniProtKB-UniRule"/>
</dbReference>
<comment type="subunit">
    <text evidence="8">Heterotetramer, composed of two GyrA and two GyrB chains. In the heterotetramer, GyrA contains the active site tyrosine that forms a transient covalent intermediate with DNA, while GyrB binds cofactors and catalyzes ATP hydrolysis.</text>
</comment>
<feature type="domain" description="Topo IIA-type catalytic" evidence="11">
    <location>
        <begin position="68"/>
        <end position="558"/>
    </location>
</feature>
<evidence type="ECO:0000256" key="3">
    <source>
        <dbReference type="ARBA" id="ARBA00022741"/>
    </source>
</evidence>
<dbReference type="HAMAP" id="MF_01897">
    <property type="entry name" value="GyrA"/>
    <property type="match status" value="1"/>
</dbReference>
<dbReference type="Pfam" id="PF03989">
    <property type="entry name" value="DNA_gyraseA_C"/>
    <property type="match status" value="6"/>
</dbReference>
<name>A0A0N8KEZ0_9HYPH</name>
<dbReference type="AlphaFoldDB" id="A0A0N8KEZ0"/>
<dbReference type="NCBIfam" id="NF004044">
    <property type="entry name" value="PRK05561.1"/>
    <property type="match status" value="1"/>
</dbReference>
<feature type="region of interest" description="Disordered" evidence="10">
    <location>
        <begin position="792"/>
        <end position="811"/>
    </location>
</feature>
<dbReference type="Gene3D" id="1.10.268.10">
    <property type="entry name" value="Topoisomerase, domain 3"/>
    <property type="match status" value="1"/>
</dbReference>
<dbReference type="NCBIfam" id="TIGR01063">
    <property type="entry name" value="gyrA"/>
    <property type="match status" value="1"/>
</dbReference>
<dbReference type="SUPFAM" id="SSF56719">
    <property type="entry name" value="Type II DNA topoisomerase"/>
    <property type="match status" value="1"/>
</dbReference>
<accession>A0A0N8KEZ0</accession>
<evidence type="ECO:0000313" key="12">
    <source>
        <dbReference type="EMBL" id="KPQ12674.1"/>
    </source>
</evidence>
<evidence type="ECO:0000256" key="1">
    <source>
        <dbReference type="ARBA" id="ARBA00000185"/>
    </source>
</evidence>
<dbReference type="InterPro" id="IPR005743">
    <property type="entry name" value="GyrA"/>
</dbReference>
<protein>
    <recommendedName>
        <fullName evidence="8">DNA gyrase subunit A</fullName>
        <ecNumber evidence="8">5.6.2.2</ecNumber>
    </recommendedName>
</protein>
<dbReference type="EMBL" id="LJSX01000001">
    <property type="protein sequence ID" value="KPQ12674.1"/>
    <property type="molecule type" value="Genomic_DNA"/>
</dbReference>
<comment type="caution">
    <text evidence="12">The sequence shown here is derived from an EMBL/GenBank/DDBJ whole genome shotgun (WGS) entry which is preliminary data.</text>
</comment>
<evidence type="ECO:0000256" key="10">
    <source>
        <dbReference type="SAM" id="MobiDB-lite"/>
    </source>
</evidence>
<feature type="active site" description="O-(5'-phospho-DNA)-tyrosine intermediate" evidence="8 9">
    <location>
        <position position="156"/>
    </location>
</feature>
<dbReference type="Pfam" id="PF00521">
    <property type="entry name" value="DNA_topoisoIV"/>
    <property type="match status" value="1"/>
</dbReference>
<proteinExistence type="inferred from homology"/>
<dbReference type="GO" id="GO:0006261">
    <property type="term" value="P:DNA-templated DNA replication"/>
    <property type="evidence" value="ECO:0007669"/>
    <property type="project" value="UniProtKB-UniRule"/>
</dbReference>
<dbReference type="GO" id="GO:0006265">
    <property type="term" value="P:DNA topological change"/>
    <property type="evidence" value="ECO:0007669"/>
    <property type="project" value="UniProtKB-UniRule"/>
</dbReference>
<dbReference type="GO" id="GO:0034335">
    <property type="term" value="F:DNA negative supercoiling activity"/>
    <property type="evidence" value="ECO:0007669"/>
    <property type="project" value="UniProtKB-ARBA"/>
</dbReference>
<comment type="miscellaneous">
    <text evidence="8">Few gyrases are as efficient as E.coli at forming negative supercoils. Not all organisms have 2 type II topoisomerases; in organisms with a single type II topoisomerase this enzyme also has to decatenate newly replicated chromosomes.</text>
</comment>
<reference evidence="12 13" key="1">
    <citation type="submission" date="2015-09" db="EMBL/GenBank/DDBJ databases">
        <title>Identification and resolution of microdiversity through metagenomic sequencing of parallel consortia.</title>
        <authorList>
            <person name="Nelson W.C."/>
            <person name="Romine M.F."/>
            <person name="Lindemann S.R."/>
        </authorList>
    </citation>
    <scope>NUCLEOTIDE SEQUENCE [LARGE SCALE GENOMIC DNA]</scope>
    <source>
        <strain evidence="12">HL-109</strain>
    </source>
</reference>
<dbReference type="InterPro" id="IPR050220">
    <property type="entry name" value="Type_II_DNA_Topoisomerases"/>
</dbReference>
<feature type="short sequence motif" description="GyrA-box" evidence="8">
    <location>
        <begin position="585"/>
        <end position="591"/>
    </location>
</feature>
<keyword evidence="6 8" id="KW-0238">DNA-binding</keyword>
<dbReference type="GO" id="GO:0005524">
    <property type="term" value="F:ATP binding"/>
    <property type="evidence" value="ECO:0007669"/>
    <property type="project" value="UniProtKB-UniRule"/>
</dbReference>
<dbReference type="CDD" id="cd00187">
    <property type="entry name" value="TOP4c"/>
    <property type="match status" value="1"/>
</dbReference>
<comment type="similarity">
    <text evidence="2 8">Belongs to the type II topoisomerase GyrA/ParC subunit family.</text>
</comment>
<gene>
    <name evidence="8 12" type="primary">gyrA</name>
    <name evidence="12" type="ORF">HLUCCO17_00840</name>
</gene>
<keyword evidence="3 8" id="KW-0547">Nucleotide-binding</keyword>
<evidence type="ECO:0000256" key="5">
    <source>
        <dbReference type="ARBA" id="ARBA00023029"/>
    </source>
</evidence>
<keyword evidence="4 8" id="KW-0067">ATP-binding</keyword>
<dbReference type="InterPro" id="IPR006691">
    <property type="entry name" value="GyrA/parC_rep"/>
</dbReference>
<dbReference type="InterPro" id="IPR013758">
    <property type="entry name" value="Topo_IIA_A/C_ab"/>
</dbReference>
<dbReference type="FunFam" id="1.10.268.10:FF:000001">
    <property type="entry name" value="DNA gyrase subunit A"/>
    <property type="match status" value="1"/>
</dbReference>
<dbReference type="SUPFAM" id="SSF101904">
    <property type="entry name" value="GyrA/ParC C-terminal domain-like"/>
    <property type="match status" value="1"/>
</dbReference>
<dbReference type="InterPro" id="IPR035516">
    <property type="entry name" value="Gyrase/topoIV_suA_C"/>
</dbReference>
<feature type="compositionally biased region" description="Basic and acidic residues" evidence="10">
    <location>
        <begin position="974"/>
        <end position="983"/>
    </location>
</feature>
<keyword evidence="7 8" id="KW-0413">Isomerase</keyword>
<dbReference type="InterPro" id="IPR013757">
    <property type="entry name" value="Topo_IIA_A_a_sf"/>
</dbReference>
<comment type="catalytic activity">
    <reaction evidence="1 8 9">
        <text>ATP-dependent breakage, passage and rejoining of double-stranded DNA.</text>
        <dbReference type="EC" id="5.6.2.2"/>
    </reaction>
</comment>
<dbReference type="SMART" id="SM00434">
    <property type="entry name" value="TOP4c"/>
    <property type="match status" value="1"/>
</dbReference>
<evidence type="ECO:0000256" key="9">
    <source>
        <dbReference type="PROSITE-ProRule" id="PRU01384"/>
    </source>
</evidence>
<feature type="region of interest" description="Disordered" evidence="10">
    <location>
        <begin position="1"/>
        <end position="43"/>
    </location>
</feature>
<feature type="region of interest" description="Disordered" evidence="10">
    <location>
        <begin position="935"/>
        <end position="983"/>
    </location>
</feature>
<evidence type="ECO:0000256" key="8">
    <source>
        <dbReference type="HAMAP-Rule" id="MF_01897"/>
    </source>
</evidence>
<dbReference type="Gene3D" id="3.90.199.10">
    <property type="entry name" value="Topoisomerase II, domain 5"/>
    <property type="match status" value="1"/>
</dbReference>
<dbReference type="GO" id="GO:0005737">
    <property type="term" value="C:cytoplasm"/>
    <property type="evidence" value="ECO:0007669"/>
    <property type="project" value="UniProtKB-SubCell"/>
</dbReference>
<evidence type="ECO:0000259" key="11">
    <source>
        <dbReference type="PROSITE" id="PS52040"/>
    </source>
</evidence>
<organism evidence="12 13">
    <name type="scientific">Saliniramus fredricksonii</name>
    <dbReference type="NCBI Taxonomy" id="1653334"/>
    <lineage>
        <taxon>Bacteria</taxon>
        <taxon>Pseudomonadati</taxon>
        <taxon>Pseudomonadota</taxon>
        <taxon>Alphaproteobacteria</taxon>
        <taxon>Hyphomicrobiales</taxon>
        <taxon>Salinarimonadaceae</taxon>
        <taxon>Saliniramus</taxon>
    </lineage>
</organism>
<dbReference type="Gene3D" id="2.120.10.90">
    <property type="entry name" value="DNA gyrase/topoisomerase IV, subunit A, C-terminal"/>
    <property type="match status" value="1"/>
</dbReference>
<dbReference type="Proteomes" id="UP000050497">
    <property type="component" value="Unassembled WGS sequence"/>
</dbReference>
<dbReference type="EC" id="5.6.2.2" evidence="8"/>
<dbReference type="FunFam" id="3.30.1360.40:FF:000002">
    <property type="entry name" value="DNA gyrase subunit A"/>
    <property type="match status" value="1"/>
</dbReference>
<dbReference type="NCBIfam" id="NF004043">
    <property type="entry name" value="PRK05560.1"/>
    <property type="match status" value="1"/>
</dbReference>
<dbReference type="Gene3D" id="3.30.1360.40">
    <property type="match status" value="1"/>
</dbReference>
<keyword evidence="5 8" id="KW-0799">Topoisomerase</keyword>
<sequence>MQIRQGPVQARFRAAPTFRRERKTLADNDQTRPDGPPPGGDVKSISIVEEMKKSYLDYAMSVIVSRALPDVRDGLKPVHRRILYAMHESGYMPEKPYVKCARVVGDVMGKYHPHGDSAIYDALVRMAQDFSMRLPLIDGQGNFGSVDGDPAAAMRYTECRLAKPAVALLDDIDKNTVDFDENYDGKEMEPVVLPARFPNLLVNGAGGIAVGMATNIPPHNLGEVIDACFAYIANPAISIDDLIEIVPGPDFPTGGLILGYSGARSAYNTGRGSVIMRAKADVEEIRKEREAIIITEIPYQVNKSTLIERIADLVREKRVEGIADLRDESDRDGMRIVIELKRDAVADVVLNQLYRFTALQSSFGCNFVALNGGRPETMNLKDMIRAFVDFRESVVSRRTKFLLGKARDRAHVLCGLAIAVANIDEVIHLIRTAPDPNAARAALMDRDWPAYDIAPLIALVDDPLHRVAEDGTYRLSETQARAILDLRLQRLTALGRDEIGDELKKLADEIRDYLEILSSRARIMQIIGEEFAEIREAYATPRKTQIVEHDADFDVEDLIQREDMVVTVSHAGYIKRVPLSTYRAQRRGGKGRSGMATREEDFVTRLFVANTHTPVLFFSSRGQVYKEKVWRLPLSAPNAKGKALVNMLPIHQEERITTIMPLPEDEDSWDNYDVMFATARGNVRRNKLSDFVNVNRAGKIAMKLDEGDAIVDVQVCSTDDDVLLTTLKGQCIRFAVPEVRVFKGRDSTGVRGIALGRDDKVIALAILRHVDATAEERQAYLRHASAMRRAAGAELEEGAANSGPPADGEDAADIELGQERYAEMGAAEQFVLSLSENGYGKRSSAYEYRVTGRGGKGITGMVTNDRNGKLVSAFPVEQHDQLMLITDRGQTIRVPVDGIRIAGRSTQGVIVFNTAADERVVSVEHIEGETEAAVVDDEVDLGETPETGAGSAEGGASGETPDAGDPGGDDSAGDDTRGDDPER</sequence>
<feature type="compositionally biased region" description="Basic and acidic residues" evidence="10">
    <location>
        <begin position="23"/>
        <end position="32"/>
    </location>
</feature>
<dbReference type="InterPro" id="IPR002205">
    <property type="entry name" value="Topo_IIA_dom_A"/>
</dbReference>
<comment type="function">
    <text evidence="8">A type II topoisomerase that negatively supercoils closed circular double-stranded (ds) DNA in an ATP-dependent manner to modulate DNA topology and maintain chromosomes in an underwound state. Negative supercoiling favors strand separation, and DNA replication, transcription, recombination and repair, all of which involve strand separation. Also able to catalyze the interconversion of other topological isomers of dsDNA rings, including catenanes and knotted rings. Type II topoisomerases break and join 2 DNA strands simultaneously in an ATP-dependent manner.</text>
</comment>
<dbReference type="GO" id="GO:0005694">
    <property type="term" value="C:chromosome"/>
    <property type="evidence" value="ECO:0007669"/>
    <property type="project" value="InterPro"/>
</dbReference>
<keyword evidence="8" id="KW-0963">Cytoplasm</keyword>
<comment type="subcellular location">
    <subcellularLocation>
        <location evidence="8">Cytoplasm</location>
    </subcellularLocation>
</comment>
<evidence type="ECO:0000256" key="2">
    <source>
        <dbReference type="ARBA" id="ARBA00008263"/>
    </source>
</evidence>
<dbReference type="InterPro" id="IPR013760">
    <property type="entry name" value="Topo_IIA-like_dom_sf"/>
</dbReference>
<dbReference type="STRING" id="1653334.GA0071312_3657"/>
<evidence type="ECO:0000256" key="4">
    <source>
        <dbReference type="ARBA" id="ARBA00022840"/>
    </source>
</evidence>
<dbReference type="FunFam" id="3.90.199.10:FF:000001">
    <property type="entry name" value="DNA gyrase subunit A"/>
    <property type="match status" value="1"/>
</dbReference>